<evidence type="ECO:0000256" key="2">
    <source>
        <dbReference type="ARBA" id="ARBA00022553"/>
    </source>
</evidence>
<dbReference type="PANTHER" id="PTHR30578">
    <property type="entry name" value="ELECTRON TRANSPORT COMPLEX PROTEIN RNFD"/>
    <property type="match status" value="1"/>
</dbReference>
<feature type="transmembrane region" description="Helical" evidence="10">
    <location>
        <begin position="81"/>
        <end position="97"/>
    </location>
</feature>
<keyword evidence="8 10" id="KW-1133">Transmembrane helix</keyword>
<comment type="function">
    <text evidence="10">Part of a membrane-bound complex that couples electron transfer with translocation of ions across the membrane.</text>
</comment>
<feature type="transmembrane region" description="Helical" evidence="10">
    <location>
        <begin position="193"/>
        <end position="213"/>
    </location>
</feature>
<dbReference type="GO" id="GO:0005886">
    <property type="term" value="C:plasma membrane"/>
    <property type="evidence" value="ECO:0007669"/>
    <property type="project" value="UniProtKB-SubCell"/>
</dbReference>
<dbReference type="EMBL" id="MFYX01000146">
    <property type="protein sequence ID" value="OGK00447.1"/>
    <property type="molecule type" value="Genomic_DNA"/>
</dbReference>
<comment type="subcellular location">
    <subcellularLocation>
        <location evidence="10">Cell membrane</location>
        <topology evidence="10">Multi-pass membrane protein</topology>
    </subcellularLocation>
</comment>
<feature type="transmembrane region" description="Helical" evidence="10">
    <location>
        <begin position="30"/>
        <end position="50"/>
    </location>
</feature>
<evidence type="ECO:0000256" key="6">
    <source>
        <dbReference type="ARBA" id="ARBA00022967"/>
    </source>
</evidence>
<keyword evidence="4 10" id="KW-0288">FMN</keyword>
<accession>A0A1F7F1M7</accession>
<feature type="transmembrane region" description="Helical" evidence="10">
    <location>
        <begin position="220"/>
        <end position="239"/>
    </location>
</feature>
<evidence type="ECO:0000256" key="4">
    <source>
        <dbReference type="ARBA" id="ARBA00022643"/>
    </source>
</evidence>
<feature type="transmembrane region" description="Helical" evidence="10">
    <location>
        <begin position="245"/>
        <end position="265"/>
    </location>
</feature>
<gene>
    <name evidence="10" type="primary">rnfD</name>
    <name evidence="11" type="ORF">A2519_10585</name>
</gene>
<reference evidence="11 12" key="1">
    <citation type="journal article" date="2016" name="Nat. Commun.">
        <title>Thousands of microbial genomes shed light on interconnected biogeochemical processes in an aquifer system.</title>
        <authorList>
            <person name="Anantharaman K."/>
            <person name="Brown C.T."/>
            <person name="Hug L.A."/>
            <person name="Sharon I."/>
            <person name="Castelle C.J."/>
            <person name="Probst A.J."/>
            <person name="Thomas B.C."/>
            <person name="Singh A."/>
            <person name="Wilkins M.J."/>
            <person name="Karaoz U."/>
            <person name="Brodie E.L."/>
            <person name="Williams K.H."/>
            <person name="Hubbard S.S."/>
            <person name="Banfield J.F."/>
        </authorList>
    </citation>
    <scope>NUCLEOTIDE SEQUENCE [LARGE SCALE GENOMIC DNA]</scope>
</reference>
<keyword evidence="1 10" id="KW-0813">Transport</keyword>
<feature type="modified residue" description="FMN phosphoryl threonine" evidence="10">
    <location>
        <position position="164"/>
    </location>
</feature>
<evidence type="ECO:0000256" key="1">
    <source>
        <dbReference type="ARBA" id="ARBA00022448"/>
    </source>
</evidence>
<comment type="caution">
    <text evidence="11">The sequence shown here is derived from an EMBL/GenBank/DDBJ whole genome shotgun (WGS) entry which is preliminary data.</text>
</comment>
<evidence type="ECO:0000313" key="11">
    <source>
        <dbReference type="EMBL" id="OGK00447.1"/>
    </source>
</evidence>
<organism evidence="11 12">
    <name type="scientific">Candidatus Raymondbacteria bacterium RIFOXYD12_FULL_49_13</name>
    <dbReference type="NCBI Taxonomy" id="1817890"/>
    <lineage>
        <taxon>Bacteria</taxon>
        <taxon>Raymondiibacteriota</taxon>
    </lineage>
</organism>
<evidence type="ECO:0000256" key="9">
    <source>
        <dbReference type="ARBA" id="ARBA00023136"/>
    </source>
</evidence>
<keyword evidence="9 10" id="KW-0472">Membrane</keyword>
<comment type="similarity">
    <text evidence="10">Belongs to the NqrB/RnfD family.</text>
</comment>
<keyword evidence="10" id="KW-1003">Cell membrane</keyword>
<dbReference type="Pfam" id="PF03116">
    <property type="entry name" value="NQR2_RnfD_RnfE"/>
    <property type="match status" value="1"/>
</dbReference>
<dbReference type="HAMAP" id="MF_00462">
    <property type="entry name" value="RsxD_RnfD"/>
    <property type="match status" value="1"/>
</dbReference>
<evidence type="ECO:0000256" key="10">
    <source>
        <dbReference type="HAMAP-Rule" id="MF_00462"/>
    </source>
</evidence>
<dbReference type="GO" id="GO:0055085">
    <property type="term" value="P:transmembrane transport"/>
    <property type="evidence" value="ECO:0007669"/>
    <property type="project" value="InterPro"/>
</dbReference>
<sequence length="333" mass="35832">MPEPEKSEPIALLAVGPSPHLARSDDTQRIMLSVVIALVPAIAASIVFFGFDSIRVLALTIAACVVFEKVFLKLFKNEGRIDDWSAVVTGILLAFNLPASSPWWLILTGSLVAMLLGKHIYGGLGHNPFNPALIARIFLLISWPTCMTSFPKTRFMADGISSATPLGILKTDGLAKLQASLGGSPFNLALGNVPGSLGEISALAIFIGALYLFYKGYIRWHIPAAFIGTVFAFTGIFYLAQPETYASPVFHVFAGGLFLGAFFMATDMVTTPITSAGMLLFGFGCGLITSVIRLWGGYPEGVAFSILIMNAFTPLIDRYVKPARFGKIKSRKP</sequence>
<comment type="cofactor">
    <cofactor evidence="10">
        <name>FMN</name>
        <dbReference type="ChEBI" id="CHEBI:58210"/>
    </cofactor>
</comment>
<dbReference type="InterPro" id="IPR004338">
    <property type="entry name" value="NqrB/RnfD"/>
</dbReference>
<dbReference type="Proteomes" id="UP000179243">
    <property type="component" value="Unassembled WGS sequence"/>
</dbReference>
<keyword evidence="2 10" id="KW-0597">Phosphoprotein</keyword>
<feature type="transmembrane region" description="Helical" evidence="10">
    <location>
        <begin position="277"/>
        <end position="296"/>
    </location>
</feature>
<proteinExistence type="inferred from homology"/>
<keyword evidence="3 10" id="KW-0285">Flavoprotein</keyword>
<evidence type="ECO:0000256" key="8">
    <source>
        <dbReference type="ARBA" id="ARBA00022989"/>
    </source>
</evidence>
<comment type="subunit">
    <text evidence="10">The complex is composed of six subunits: RnfA, RnfB, RnfC, RnfD, RnfE and RnfG.</text>
</comment>
<dbReference type="GO" id="GO:0022900">
    <property type="term" value="P:electron transport chain"/>
    <property type="evidence" value="ECO:0007669"/>
    <property type="project" value="UniProtKB-UniRule"/>
</dbReference>
<protein>
    <recommendedName>
        <fullName evidence="10">Ion-translocating oxidoreductase complex subunit D</fullName>
        <ecNumber evidence="10">7.-.-.-</ecNumber>
    </recommendedName>
    <alternativeName>
        <fullName evidence="10">Rnf electron transport complex subunit D</fullName>
    </alternativeName>
</protein>
<dbReference type="InterPro" id="IPR011303">
    <property type="entry name" value="RnfD_bac"/>
</dbReference>
<evidence type="ECO:0000256" key="7">
    <source>
        <dbReference type="ARBA" id="ARBA00022982"/>
    </source>
</evidence>
<evidence type="ECO:0000313" key="12">
    <source>
        <dbReference type="Proteomes" id="UP000179243"/>
    </source>
</evidence>
<evidence type="ECO:0000256" key="3">
    <source>
        <dbReference type="ARBA" id="ARBA00022630"/>
    </source>
</evidence>
<evidence type="ECO:0000256" key="5">
    <source>
        <dbReference type="ARBA" id="ARBA00022692"/>
    </source>
</evidence>
<feature type="transmembrane region" description="Helical" evidence="10">
    <location>
        <begin position="56"/>
        <end position="74"/>
    </location>
</feature>
<dbReference type="PANTHER" id="PTHR30578:SF0">
    <property type="entry name" value="ION-TRANSLOCATING OXIDOREDUCTASE COMPLEX SUBUNIT D"/>
    <property type="match status" value="1"/>
</dbReference>
<name>A0A1F7F1M7_UNCRA</name>
<keyword evidence="5 10" id="KW-0812">Transmembrane</keyword>
<dbReference type="EC" id="7.-.-.-" evidence="10"/>
<dbReference type="NCBIfam" id="TIGR01946">
    <property type="entry name" value="rnfD"/>
    <property type="match status" value="1"/>
</dbReference>
<keyword evidence="6 10" id="KW-1278">Translocase</keyword>
<keyword evidence="7 10" id="KW-0249">Electron transport</keyword>
<dbReference type="AlphaFoldDB" id="A0A1F7F1M7"/>